<dbReference type="STRING" id="655355.SAMN05216283_101489"/>
<evidence type="ECO:0000313" key="1">
    <source>
        <dbReference type="EMBL" id="SFE58555.1"/>
    </source>
</evidence>
<evidence type="ECO:0000313" key="2">
    <source>
        <dbReference type="Proteomes" id="UP000198964"/>
    </source>
</evidence>
<dbReference type="Proteomes" id="UP000198964">
    <property type="component" value="Unassembled WGS sequence"/>
</dbReference>
<sequence length="48" mass="5505">MKKLTFELTTFDLKEISGGGLYEVGYSFGRYCANAFDFYKGIYDGIFQ</sequence>
<proteinExistence type="predicted"/>
<dbReference type="RefSeq" id="WP_170846834.1">
    <property type="nucleotide sequence ID" value="NZ_FONW01000001.1"/>
</dbReference>
<organism evidence="1 2">
    <name type="scientific">Sunxiuqinia elliptica</name>
    <dbReference type="NCBI Taxonomy" id="655355"/>
    <lineage>
        <taxon>Bacteria</taxon>
        <taxon>Pseudomonadati</taxon>
        <taxon>Bacteroidota</taxon>
        <taxon>Bacteroidia</taxon>
        <taxon>Marinilabiliales</taxon>
        <taxon>Prolixibacteraceae</taxon>
        <taxon>Sunxiuqinia</taxon>
    </lineage>
</organism>
<dbReference type="AlphaFoldDB" id="A0A1I2BR46"/>
<name>A0A1I2BR46_9BACT</name>
<accession>A0A1I2BR46</accession>
<reference evidence="1 2" key="1">
    <citation type="submission" date="2016-10" db="EMBL/GenBank/DDBJ databases">
        <authorList>
            <person name="de Groot N.N."/>
        </authorList>
    </citation>
    <scope>NUCLEOTIDE SEQUENCE [LARGE SCALE GENOMIC DNA]</scope>
    <source>
        <strain evidence="1 2">CGMCC 1.9156</strain>
    </source>
</reference>
<keyword evidence="2" id="KW-1185">Reference proteome</keyword>
<dbReference type="EMBL" id="FONW01000001">
    <property type="protein sequence ID" value="SFE58555.1"/>
    <property type="molecule type" value="Genomic_DNA"/>
</dbReference>
<gene>
    <name evidence="1" type="ORF">SAMN05216283_101489</name>
</gene>
<protein>
    <submittedName>
        <fullName evidence="1">Uncharacterized protein</fullName>
    </submittedName>
</protein>